<dbReference type="InterPro" id="IPR007497">
    <property type="entry name" value="SIMPL/DUF541"/>
</dbReference>
<dbReference type="PROSITE" id="PS51257">
    <property type="entry name" value="PROKAR_LIPOPROTEIN"/>
    <property type="match status" value="1"/>
</dbReference>
<dbReference type="PANTHER" id="PTHR34387">
    <property type="entry name" value="SLR1258 PROTEIN"/>
    <property type="match status" value="1"/>
</dbReference>
<reference evidence="2" key="1">
    <citation type="submission" date="2020-10" db="EMBL/GenBank/DDBJ databases">
        <authorList>
            <person name="Gilroy R."/>
        </authorList>
    </citation>
    <scope>NUCLEOTIDE SEQUENCE</scope>
    <source>
        <strain evidence="2">10532</strain>
    </source>
</reference>
<comment type="caution">
    <text evidence="2">The sequence shown here is derived from an EMBL/GenBank/DDBJ whole genome shotgun (WGS) entry which is preliminary data.</text>
</comment>
<dbReference type="GO" id="GO:0006974">
    <property type="term" value="P:DNA damage response"/>
    <property type="evidence" value="ECO:0007669"/>
    <property type="project" value="TreeGrafter"/>
</dbReference>
<accession>A0A9D9HN00</accession>
<sequence>MKRFFRLIFTTALVFLLFSCLENTDARTISVSGSGAVQVIPDRAVLELSVVTWNPSVSVASNENAALMTKVQKALESAGVPKDSYSTSNYSIRREVSYVNGRSVPGDYRASNVLNVVLTDITGVGEVIDAAISAGANELSSLNFTVSDSSEYMEEARRLAVEQAYEKASVLAEASGSKLGRVMQISEQSYTQPLYKSNLMVTAEADAATPVQAGKQDITVSVNVLYELK</sequence>
<dbReference type="PANTHER" id="PTHR34387:SF2">
    <property type="entry name" value="SLR1258 PROTEIN"/>
    <property type="match status" value="1"/>
</dbReference>
<name>A0A9D9HN00_9SPIR</name>
<proteinExistence type="predicted"/>
<protein>
    <submittedName>
        <fullName evidence="2">SIMPL domain-containing protein</fullName>
    </submittedName>
</protein>
<evidence type="ECO:0000256" key="1">
    <source>
        <dbReference type="SAM" id="SignalP"/>
    </source>
</evidence>
<evidence type="ECO:0000313" key="2">
    <source>
        <dbReference type="EMBL" id="MBO8456700.1"/>
    </source>
</evidence>
<evidence type="ECO:0000313" key="3">
    <source>
        <dbReference type="Proteomes" id="UP000823638"/>
    </source>
</evidence>
<feature type="signal peptide" evidence="1">
    <location>
        <begin position="1"/>
        <end position="22"/>
    </location>
</feature>
<dbReference type="Gene3D" id="3.30.70.2970">
    <property type="entry name" value="Protein of unknown function (DUF541), domain 2"/>
    <property type="match status" value="1"/>
</dbReference>
<dbReference type="EMBL" id="JADIMM010000014">
    <property type="protein sequence ID" value="MBO8456700.1"/>
    <property type="molecule type" value="Genomic_DNA"/>
</dbReference>
<dbReference type="AlphaFoldDB" id="A0A9D9HN00"/>
<dbReference type="Proteomes" id="UP000823638">
    <property type="component" value="Unassembled WGS sequence"/>
</dbReference>
<organism evidence="2 3">
    <name type="scientific">Candidatus Gallitreponema excrementavium</name>
    <dbReference type="NCBI Taxonomy" id="2840840"/>
    <lineage>
        <taxon>Bacteria</taxon>
        <taxon>Pseudomonadati</taxon>
        <taxon>Spirochaetota</taxon>
        <taxon>Spirochaetia</taxon>
        <taxon>Spirochaetales</taxon>
        <taxon>Candidatus Gallitreponema</taxon>
    </lineage>
</organism>
<reference evidence="2" key="2">
    <citation type="journal article" date="2021" name="PeerJ">
        <title>Extensive microbial diversity within the chicken gut microbiome revealed by metagenomics and culture.</title>
        <authorList>
            <person name="Gilroy R."/>
            <person name="Ravi A."/>
            <person name="Getino M."/>
            <person name="Pursley I."/>
            <person name="Horton D.L."/>
            <person name="Alikhan N.F."/>
            <person name="Baker D."/>
            <person name="Gharbi K."/>
            <person name="Hall N."/>
            <person name="Watson M."/>
            <person name="Adriaenssens E.M."/>
            <person name="Foster-Nyarko E."/>
            <person name="Jarju S."/>
            <person name="Secka A."/>
            <person name="Antonio M."/>
            <person name="Oren A."/>
            <person name="Chaudhuri R.R."/>
            <person name="La Ragione R."/>
            <person name="Hildebrand F."/>
            <person name="Pallen M.J."/>
        </authorList>
    </citation>
    <scope>NUCLEOTIDE SEQUENCE</scope>
    <source>
        <strain evidence="2">10532</strain>
    </source>
</reference>
<feature type="chain" id="PRO_5039259619" evidence="1">
    <location>
        <begin position="23"/>
        <end position="229"/>
    </location>
</feature>
<dbReference type="Gene3D" id="3.30.110.170">
    <property type="entry name" value="Protein of unknown function (DUF541), domain 1"/>
    <property type="match status" value="1"/>
</dbReference>
<dbReference type="Pfam" id="PF04402">
    <property type="entry name" value="SIMPL"/>
    <property type="match status" value="1"/>
</dbReference>
<keyword evidence="1" id="KW-0732">Signal</keyword>
<dbReference type="InterPro" id="IPR052022">
    <property type="entry name" value="26kDa_periplasmic_antigen"/>
</dbReference>
<gene>
    <name evidence="2" type="ORF">IAA81_00540</name>
</gene>